<evidence type="ECO:0000256" key="1">
    <source>
        <dbReference type="SAM" id="Phobius"/>
    </source>
</evidence>
<feature type="transmembrane region" description="Helical" evidence="1">
    <location>
        <begin position="265"/>
        <end position="285"/>
    </location>
</feature>
<sequence length="887" mass="96837">MPQARKYEPSEADKLAALRAYELSRIARRRAAQGDARAPDVDMSALALSGGGIRSATFSLGLMRTLSRLGLLHRFDYLSTVSGGSYIGSFIGGLYARRDGQPGMLEGVAADGVDPLGKLQVRRSIAWLRDSGNYLAPTGAGDFLYALTLLVRNWFGVQLVIGAALFLVALVAVALRLAFGSALFGPVQALAGWALPLPDTEALSPFVVMALVPAMGAVIASWSYWLTRREALSRWALPWPALGGTALVGWTACYVWRHMQTHPKAGLVIAVMAFLAFALWAMVTFHRLRAATPKGPRAQFELARAWDLVRQDLTGLQARLVRWALVLLAVGIIDSVAIFLWQMLAKTAATGGWNTSLGDAIRLSPFAAAVLVPTARWLLKQVGPVDPKSIIDRLKAMGLKAATALISVLLVLFVALFWSIAAYTVAWRVYDGALPGLPTGRTGLLWLIGLTVLLNLLLGYVAAFLNLSSLSTFYASRLRRAYLGGSNRNRFDGREMGVDKAERNDEIRISDYYGADAAPLHLINITLNETASEGSNLVQRDRHGRNLVLSPAGIITTRGTYDRLLRVHTSPPEYASTAETAALEALDKGFPANPPGEPIAMSAWVAISGAAFSTGLGAQTSIGMAMLAGLANIRLGYWWNRTRNPPGEVIGAALKKPFKLLTEVHKWPRYLLAGWQAFVAHKPWVIQIYLLGEFTGTFHGSDRQRWYLTDGGHFENTAVYELIRRKLPFIVVSDNGEDSARIFDDLANLVRKARVDFGAEIVFEDDAGLDAAVGHDKTLRSAFRALPKLAGDDDGVSSAVAMLARITYQDGSGGTLVVVKPRLAGYAPLDVLSYHYRNPIFPNEPTIDQFFDEAQWESYFRLGRLSGERVFAASETGWHPAQFKRHF</sequence>
<protein>
    <submittedName>
        <fullName evidence="2">Uncharacterized protein</fullName>
    </submittedName>
</protein>
<proteinExistence type="predicted"/>
<dbReference type="AlphaFoldDB" id="A0A4Y9EQQ3"/>
<keyword evidence="3" id="KW-1185">Reference proteome</keyword>
<keyword evidence="1" id="KW-0812">Transmembrane</keyword>
<reference evidence="2 3" key="1">
    <citation type="submission" date="2019-02" db="EMBL/GenBank/DDBJ databases">
        <title>Polymorphobacter sp. isolated from the lake at the Tibet of China.</title>
        <authorList>
            <person name="Li A."/>
        </authorList>
    </citation>
    <scope>NUCLEOTIDE SEQUENCE [LARGE SCALE GENOMIC DNA]</scope>
    <source>
        <strain evidence="2 3">DJ1R-1</strain>
    </source>
</reference>
<feature type="transmembrane region" description="Helical" evidence="1">
    <location>
        <begin position="361"/>
        <end position="379"/>
    </location>
</feature>
<feature type="transmembrane region" description="Helical" evidence="1">
    <location>
        <begin position="203"/>
        <end position="225"/>
    </location>
</feature>
<dbReference type="PANTHER" id="PTHR10728">
    <property type="entry name" value="CYTOSOLIC PHOSPHOLIPASE A2"/>
    <property type="match status" value="1"/>
</dbReference>
<dbReference type="SUPFAM" id="SSF52151">
    <property type="entry name" value="FabD/lysophospholipase-like"/>
    <property type="match status" value="2"/>
</dbReference>
<dbReference type="OrthoDB" id="100544at2"/>
<accession>A0A4Y9EQQ3</accession>
<organism evidence="2 3">
    <name type="scientific">Glacieibacterium arshaanense</name>
    <dbReference type="NCBI Taxonomy" id="2511025"/>
    <lineage>
        <taxon>Bacteria</taxon>
        <taxon>Pseudomonadati</taxon>
        <taxon>Pseudomonadota</taxon>
        <taxon>Alphaproteobacteria</taxon>
        <taxon>Sphingomonadales</taxon>
        <taxon>Sphingosinicellaceae</taxon>
        <taxon>Glacieibacterium</taxon>
    </lineage>
</organism>
<evidence type="ECO:0000313" key="2">
    <source>
        <dbReference type="EMBL" id="TFU05772.1"/>
    </source>
</evidence>
<dbReference type="PANTHER" id="PTHR10728:SF40">
    <property type="entry name" value="PATATIN FAMILY PROTEIN"/>
    <property type="match status" value="1"/>
</dbReference>
<name>A0A4Y9EQQ3_9SPHN</name>
<dbReference type="RefSeq" id="WP_135244496.1">
    <property type="nucleotide sequence ID" value="NZ_SIHO01000001.1"/>
</dbReference>
<gene>
    <name evidence="2" type="ORF">EUV02_01725</name>
</gene>
<keyword evidence="1" id="KW-0472">Membrane</keyword>
<dbReference type="GO" id="GO:0004623">
    <property type="term" value="F:phospholipase A2 activity"/>
    <property type="evidence" value="ECO:0007669"/>
    <property type="project" value="TreeGrafter"/>
</dbReference>
<keyword evidence="1" id="KW-1133">Transmembrane helix</keyword>
<feature type="transmembrane region" description="Helical" evidence="1">
    <location>
        <begin position="237"/>
        <end position="259"/>
    </location>
</feature>
<feature type="transmembrane region" description="Helical" evidence="1">
    <location>
        <begin position="399"/>
        <end position="423"/>
    </location>
</feature>
<dbReference type="Proteomes" id="UP000297737">
    <property type="component" value="Unassembled WGS sequence"/>
</dbReference>
<comment type="caution">
    <text evidence="2">The sequence shown here is derived from an EMBL/GenBank/DDBJ whole genome shotgun (WGS) entry which is preliminary data.</text>
</comment>
<dbReference type="Gene3D" id="3.40.1090.10">
    <property type="entry name" value="Cytosolic phospholipase A2 catalytic domain"/>
    <property type="match status" value="2"/>
</dbReference>
<feature type="transmembrane region" description="Helical" evidence="1">
    <location>
        <begin position="159"/>
        <end position="183"/>
    </location>
</feature>
<dbReference type="EMBL" id="SIHO01000001">
    <property type="protein sequence ID" value="TFU05772.1"/>
    <property type="molecule type" value="Genomic_DNA"/>
</dbReference>
<feature type="transmembrane region" description="Helical" evidence="1">
    <location>
        <begin position="443"/>
        <end position="467"/>
    </location>
</feature>
<dbReference type="GO" id="GO:0005829">
    <property type="term" value="C:cytosol"/>
    <property type="evidence" value="ECO:0007669"/>
    <property type="project" value="TreeGrafter"/>
</dbReference>
<dbReference type="InterPro" id="IPR016035">
    <property type="entry name" value="Acyl_Trfase/lysoPLipase"/>
</dbReference>
<dbReference type="GO" id="GO:0046475">
    <property type="term" value="P:glycerophospholipid catabolic process"/>
    <property type="evidence" value="ECO:0007669"/>
    <property type="project" value="TreeGrafter"/>
</dbReference>
<feature type="transmembrane region" description="Helical" evidence="1">
    <location>
        <begin position="320"/>
        <end position="341"/>
    </location>
</feature>
<evidence type="ECO:0000313" key="3">
    <source>
        <dbReference type="Proteomes" id="UP000297737"/>
    </source>
</evidence>